<keyword evidence="2" id="KW-1133">Transmembrane helix</keyword>
<proteinExistence type="predicted"/>
<dbReference type="RefSeq" id="WP_015452609.1">
    <property type="nucleotide sequence ID" value="NC_020549.1"/>
</dbReference>
<dbReference type="SUPFAM" id="SSF74653">
    <property type="entry name" value="TolA/TonB C-terminal domain"/>
    <property type="match status" value="1"/>
</dbReference>
<dbReference type="GeneID" id="93077007"/>
<feature type="transmembrane region" description="Helical" evidence="2">
    <location>
        <begin position="6"/>
        <end position="25"/>
    </location>
</feature>
<dbReference type="Gene3D" id="3.30.1150.10">
    <property type="match status" value="1"/>
</dbReference>
<organism evidence="3 4">
    <name type="scientific">Candidatus Liberibacter asiaticus str. gxpsy</name>
    <dbReference type="NCBI Taxonomy" id="1174529"/>
    <lineage>
        <taxon>Bacteria</taxon>
        <taxon>Pseudomonadati</taxon>
        <taxon>Pseudomonadota</taxon>
        <taxon>Alphaproteobacteria</taxon>
        <taxon>Hyphomicrobiales</taxon>
        <taxon>Rhizobiaceae</taxon>
        <taxon>Liberibacter</taxon>
    </lineage>
</organism>
<evidence type="ECO:0000313" key="4">
    <source>
        <dbReference type="Proteomes" id="UP000011820"/>
    </source>
</evidence>
<gene>
    <name evidence="3" type="ORF">WSI_03210</name>
</gene>
<feature type="compositionally biased region" description="Basic and acidic residues" evidence="1">
    <location>
        <begin position="83"/>
        <end position="100"/>
    </location>
</feature>
<evidence type="ECO:0000256" key="2">
    <source>
        <dbReference type="SAM" id="Phobius"/>
    </source>
</evidence>
<accession>A0ABN4B171</accession>
<dbReference type="EMBL" id="CP004005">
    <property type="protein sequence ID" value="AGH17012.1"/>
    <property type="molecule type" value="Genomic_DNA"/>
</dbReference>
<evidence type="ECO:0000313" key="3">
    <source>
        <dbReference type="EMBL" id="AGH17012.1"/>
    </source>
</evidence>
<protein>
    <submittedName>
        <fullName evidence="3">Signal peptide protein</fullName>
    </submittedName>
</protein>
<feature type="region of interest" description="Disordered" evidence="1">
    <location>
        <begin position="83"/>
        <end position="111"/>
    </location>
</feature>
<evidence type="ECO:0000256" key="1">
    <source>
        <dbReference type="SAM" id="MobiDB-lite"/>
    </source>
</evidence>
<name>A0ABN4B171_LIBAS</name>
<keyword evidence="2" id="KW-0812">Transmembrane</keyword>
<sequence length="271" mass="31331">MRLENGLAISMILHVMFLLLLYFNFNVQLLVPISRREMLSVDNIYNEDYHSSKYKKIEEPVVQFKGSSQENLVRDFSVQENGDRFSDQTKTHATENETKRSSSSKGEQALKESALLRMPVSPYDKQKISKATNKEQDLQGISFAEKKSIDTVVVRPDKKELLSKVEKSSRKRIPSQDAIAIVRNRVIANWNIPSDFKRFKKLRVKMHFQLNQKGFVLGKINVDVVGGTELVRRMLRENARKAVIKSQAFRLSPSTYKSWRNITLFFVPSKM</sequence>
<keyword evidence="2" id="KW-0472">Membrane</keyword>
<reference evidence="3 4" key="1">
    <citation type="journal article" date="2013" name="Genome Announc.">
        <title>Complete Genome Sequence of a Chinese Strain of 'Candidatus Liberibacter asiaticus'.</title>
        <authorList>
            <person name="Lin H."/>
            <person name="Han C.S."/>
            <person name="Liu B."/>
            <person name="Lou B."/>
            <person name="Bai X."/>
            <person name="Deng C."/>
            <person name="Civerolo E.L."/>
            <person name="Gupta G."/>
        </authorList>
    </citation>
    <scope>NUCLEOTIDE SEQUENCE [LARGE SCALE GENOMIC DNA]</scope>
    <source>
        <strain evidence="4">gxpsy</strain>
    </source>
</reference>
<dbReference type="Proteomes" id="UP000011820">
    <property type="component" value="Chromosome"/>
</dbReference>
<keyword evidence="4" id="KW-1185">Reference proteome</keyword>